<name>A0ABD5BBA2_ELIMR</name>
<dbReference type="RefSeq" id="WP_143333991.1">
    <property type="nucleotide sequence ID" value="NZ_JAUCQJ010000005.1"/>
</dbReference>
<dbReference type="AlphaFoldDB" id="A0ABD5BBA2"/>
<proteinExistence type="predicted"/>
<feature type="region of interest" description="Disordered" evidence="1">
    <location>
        <begin position="37"/>
        <end position="61"/>
    </location>
</feature>
<dbReference type="Proteomes" id="UP001239265">
    <property type="component" value="Unassembled WGS sequence"/>
</dbReference>
<accession>A0ABD5BBA2</accession>
<evidence type="ECO:0000313" key="3">
    <source>
        <dbReference type="Proteomes" id="UP001239265"/>
    </source>
</evidence>
<sequence length="61" mass="7066">MSWQLINYYFNKWSKDGSFKRIWISLLQNNKRKTDISSVQLHGSHSRSSTGGESAGYQGRK</sequence>
<evidence type="ECO:0000256" key="1">
    <source>
        <dbReference type="SAM" id="MobiDB-lite"/>
    </source>
</evidence>
<feature type="compositionally biased region" description="Polar residues" evidence="1">
    <location>
        <begin position="37"/>
        <end position="52"/>
    </location>
</feature>
<evidence type="ECO:0000313" key="2">
    <source>
        <dbReference type="EMBL" id="MDQ8750648.1"/>
    </source>
</evidence>
<evidence type="ECO:0008006" key="4">
    <source>
        <dbReference type="Google" id="ProtNLM"/>
    </source>
</evidence>
<comment type="caution">
    <text evidence="2">The sequence shown here is derived from an EMBL/GenBank/DDBJ whole genome shotgun (WGS) entry which is preliminary data.</text>
</comment>
<gene>
    <name evidence="2" type="ORF">QT385_18470</name>
</gene>
<protein>
    <recommendedName>
        <fullName evidence="4">Transposase</fullName>
    </recommendedName>
</protein>
<organism evidence="2 3">
    <name type="scientific">Elizabethkingia miricola</name>
    <name type="common">Chryseobacterium miricola</name>
    <dbReference type="NCBI Taxonomy" id="172045"/>
    <lineage>
        <taxon>Bacteria</taxon>
        <taxon>Pseudomonadati</taxon>
        <taxon>Bacteroidota</taxon>
        <taxon>Flavobacteriia</taxon>
        <taxon>Flavobacteriales</taxon>
        <taxon>Weeksellaceae</taxon>
        <taxon>Elizabethkingia</taxon>
    </lineage>
</organism>
<reference evidence="2 3" key="1">
    <citation type="submission" date="2023-06" db="EMBL/GenBank/DDBJ databases">
        <title>Nosocomial Elizabethkingia miricola genome.</title>
        <authorList>
            <person name="Morgado S."/>
            <person name="Fonseca E."/>
            <person name="Freitas F."/>
            <person name="Vicente A.C."/>
        </authorList>
    </citation>
    <scope>NUCLEOTIDE SEQUENCE [LARGE SCALE GENOMIC DNA]</scope>
    <source>
        <strain evidence="2 3">EM15</strain>
    </source>
</reference>
<dbReference type="EMBL" id="JAUCQJ010000005">
    <property type="protein sequence ID" value="MDQ8750648.1"/>
    <property type="molecule type" value="Genomic_DNA"/>
</dbReference>